<dbReference type="PROSITE" id="PS50110">
    <property type="entry name" value="RESPONSE_REGULATORY"/>
    <property type="match status" value="1"/>
</dbReference>
<dbReference type="InterPro" id="IPR011006">
    <property type="entry name" value="CheY-like_superfamily"/>
</dbReference>
<evidence type="ECO:0000313" key="4">
    <source>
        <dbReference type="Proteomes" id="UP000005938"/>
    </source>
</evidence>
<dbReference type="GO" id="GO:0000160">
    <property type="term" value="P:phosphorelay signal transduction system"/>
    <property type="evidence" value="ECO:0007669"/>
    <property type="project" value="InterPro"/>
</dbReference>
<dbReference type="SMART" id="SM00448">
    <property type="entry name" value="REC"/>
    <property type="match status" value="1"/>
</dbReference>
<dbReference type="Gene3D" id="3.40.50.2300">
    <property type="match status" value="1"/>
</dbReference>
<reference evidence="3 4" key="1">
    <citation type="journal article" date="2012" name="J. Bacteriol.">
        <title>Genome Sequence of the Halotolerant Bacterium Imtechella halotolerans K1T.</title>
        <authorList>
            <person name="Kumar S."/>
            <person name="Vikram S."/>
            <person name="Subramanian S."/>
            <person name="Raghava G.P."/>
            <person name="Pinnaka A.K."/>
        </authorList>
    </citation>
    <scope>NUCLEOTIDE SEQUENCE [LARGE SCALE GENOMIC DNA]</scope>
    <source>
        <strain evidence="3 4">K1</strain>
    </source>
</reference>
<dbReference type="PANTHER" id="PTHR44520">
    <property type="entry name" value="RESPONSE REGULATOR RCP1-RELATED"/>
    <property type="match status" value="1"/>
</dbReference>
<organism evidence="3 4">
    <name type="scientific">Imtechella halotolerans K1</name>
    <dbReference type="NCBI Taxonomy" id="946077"/>
    <lineage>
        <taxon>Bacteria</taxon>
        <taxon>Pseudomonadati</taxon>
        <taxon>Bacteroidota</taxon>
        <taxon>Flavobacteriia</taxon>
        <taxon>Flavobacteriales</taxon>
        <taxon>Flavobacteriaceae</taxon>
        <taxon>Imtechella</taxon>
    </lineage>
</organism>
<protein>
    <submittedName>
        <fullName evidence="3">Response regulator receiver protein</fullName>
    </submittedName>
</protein>
<keyword evidence="1" id="KW-0597">Phosphoprotein</keyword>
<feature type="modified residue" description="4-aspartylphosphate" evidence="1">
    <location>
        <position position="60"/>
    </location>
</feature>
<evidence type="ECO:0000259" key="2">
    <source>
        <dbReference type="PROSITE" id="PS50110"/>
    </source>
</evidence>
<dbReference type="InterPro" id="IPR001789">
    <property type="entry name" value="Sig_transdc_resp-reg_receiver"/>
</dbReference>
<evidence type="ECO:0000313" key="3">
    <source>
        <dbReference type="EMBL" id="EID72853.1"/>
    </source>
</evidence>
<dbReference type="Pfam" id="PF00072">
    <property type="entry name" value="Response_reg"/>
    <property type="match status" value="1"/>
</dbReference>
<comment type="caution">
    <text evidence="3">The sequence shown here is derived from an EMBL/GenBank/DDBJ whole genome shotgun (WGS) entry which is preliminary data.</text>
</comment>
<gene>
    <name evidence="3" type="ORF">W5A_11074</name>
</gene>
<evidence type="ECO:0000256" key="1">
    <source>
        <dbReference type="PROSITE-ProRule" id="PRU00169"/>
    </source>
</evidence>
<keyword evidence="4" id="KW-1185">Reference proteome</keyword>
<dbReference type="eggNOG" id="COG0784">
    <property type="taxonomic scope" value="Bacteria"/>
</dbReference>
<dbReference type="STRING" id="946077.W5A_11074"/>
<proteinExistence type="predicted"/>
<dbReference type="PANTHER" id="PTHR44520:SF2">
    <property type="entry name" value="RESPONSE REGULATOR RCP1"/>
    <property type="match status" value="1"/>
</dbReference>
<dbReference type="AlphaFoldDB" id="I0W8Y7"/>
<feature type="domain" description="Response regulatory" evidence="2">
    <location>
        <begin position="4"/>
        <end position="126"/>
    </location>
</feature>
<sequence length="126" mass="14581">MNSIFLLIEDNTIDQVVTAQLLRKMIGATQIFVVKNGIEAIEWLKKCRDQFCQPLVILLDVRMPEMNGFEFLDAYDELPNEMRKETSIYMLSSTLDPGDIQKAKQNKHVAEIFSKPFPVQKFKDLL</sequence>
<dbReference type="OrthoDB" id="673128at2"/>
<name>I0W8Y7_9FLAO</name>
<dbReference type="SUPFAM" id="SSF52172">
    <property type="entry name" value="CheY-like"/>
    <property type="match status" value="1"/>
</dbReference>
<accession>I0W8Y7</accession>
<dbReference type="RefSeq" id="WP_008240614.1">
    <property type="nucleotide sequence ID" value="NZ_AJJU01000032.1"/>
</dbReference>
<dbReference type="EMBL" id="AJJU01000032">
    <property type="protein sequence ID" value="EID72853.1"/>
    <property type="molecule type" value="Genomic_DNA"/>
</dbReference>
<dbReference type="InterPro" id="IPR052893">
    <property type="entry name" value="TCS_response_regulator"/>
</dbReference>
<dbReference type="Proteomes" id="UP000005938">
    <property type="component" value="Unassembled WGS sequence"/>
</dbReference>